<dbReference type="GO" id="GO:0016747">
    <property type="term" value="F:acyltransferase activity, transferring groups other than amino-acyl groups"/>
    <property type="evidence" value="ECO:0007669"/>
    <property type="project" value="InterPro"/>
</dbReference>
<protein>
    <submittedName>
        <fullName evidence="2">GNAT family N-acetyltransferase</fullName>
    </submittedName>
</protein>
<sequence length="131" mass="14121">MLQLRGIVFVDEQQVSAELEIDGRDLEGETHHLFGYAEGALLAYARLLEPDEHGESHIGRVVVAAAARGGTGGHLVAQSVAACEALWPGLPIRLGAQNHLRGFYGRHGFVPEGEIYDDAGIPHIHMVRPPA</sequence>
<gene>
    <name evidence="2" type="ORF">D4739_07825</name>
</gene>
<keyword evidence="3" id="KW-1185">Reference proteome</keyword>
<dbReference type="SUPFAM" id="SSF55729">
    <property type="entry name" value="Acyl-CoA N-acyltransferases (Nat)"/>
    <property type="match status" value="1"/>
</dbReference>
<dbReference type="AlphaFoldDB" id="A0A3A5HEA1"/>
<dbReference type="EMBL" id="QYRP01000002">
    <property type="protein sequence ID" value="RJS47845.1"/>
    <property type="molecule type" value="Genomic_DNA"/>
</dbReference>
<dbReference type="Pfam" id="PF13673">
    <property type="entry name" value="Acetyltransf_10"/>
    <property type="match status" value="1"/>
</dbReference>
<dbReference type="InterPro" id="IPR016181">
    <property type="entry name" value="Acyl_CoA_acyltransferase"/>
</dbReference>
<dbReference type="InterPro" id="IPR000182">
    <property type="entry name" value="GNAT_dom"/>
</dbReference>
<keyword evidence="2" id="KW-0808">Transferase</keyword>
<evidence type="ECO:0000313" key="2">
    <source>
        <dbReference type="EMBL" id="RJS47845.1"/>
    </source>
</evidence>
<accession>A0A3A5HEA1</accession>
<proteinExistence type="predicted"/>
<organism evidence="2 3">
    <name type="scientific">Nocardioides cavernaquae</name>
    <dbReference type="NCBI Taxonomy" id="2321396"/>
    <lineage>
        <taxon>Bacteria</taxon>
        <taxon>Bacillati</taxon>
        <taxon>Actinomycetota</taxon>
        <taxon>Actinomycetes</taxon>
        <taxon>Propionibacteriales</taxon>
        <taxon>Nocardioidaceae</taxon>
        <taxon>Nocardioides</taxon>
    </lineage>
</organism>
<reference evidence="3" key="1">
    <citation type="submission" date="2018-09" db="EMBL/GenBank/DDBJ databases">
        <authorList>
            <person name="Zhu H."/>
        </authorList>
    </citation>
    <scope>NUCLEOTIDE SEQUENCE [LARGE SCALE GENOMIC DNA]</scope>
    <source>
        <strain evidence="3">K1W22B-1</strain>
    </source>
</reference>
<dbReference type="Proteomes" id="UP000276542">
    <property type="component" value="Unassembled WGS sequence"/>
</dbReference>
<comment type="caution">
    <text evidence="2">The sequence shown here is derived from an EMBL/GenBank/DDBJ whole genome shotgun (WGS) entry which is preliminary data.</text>
</comment>
<name>A0A3A5HEA1_9ACTN</name>
<dbReference type="Gene3D" id="3.40.630.30">
    <property type="match status" value="1"/>
</dbReference>
<evidence type="ECO:0000259" key="1">
    <source>
        <dbReference type="PROSITE" id="PS51186"/>
    </source>
</evidence>
<evidence type="ECO:0000313" key="3">
    <source>
        <dbReference type="Proteomes" id="UP000276542"/>
    </source>
</evidence>
<feature type="domain" description="N-acetyltransferase" evidence="1">
    <location>
        <begin position="1"/>
        <end position="131"/>
    </location>
</feature>
<dbReference type="PROSITE" id="PS51186">
    <property type="entry name" value="GNAT"/>
    <property type="match status" value="1"/>
</dbReference>
<dbReference type="OrthoDB" id="9796171at2"/>